<dbReference type="PROSITE" id="PS50011">
    <property type="entry name" value="PROTEIN_KINASE_DOM"/>
    <property type="match status" value="1"/>
</dbReference>
<dbReference type="InterPro" id="IPR000719">
    <property type="entry name" value="Prot_kinase_dom"/>
</dbReference>
<keyword evidence="3" id="KW-0418">Kinase</keyword>
<dbReference type="HOGENOM" id="CLU_000288_7_8_1"/>
<proteinExistence type="predicted"/>
<evidence type="ECO:0000313" key="7">
    <source>
        <dbReference type="Proteomes" id="UP000022910"/>
    </source>
</evidence>
<evidence type="ECO:0000259" key="5">
    <source>
        <dbReference type="PROSITE" id="PS50011"/>
    </source>
</evidence>
<evidence type="ECO:0000256" key="3">
    <source>
        <dbReference type="ARBA" id="ARBA00022777"/>
    </source>
</evidence>
<feature type="domain" description="Protein kinase" evidence="5">
    <location>
        <begin position="1869"/>
        <end position="2142"/>
    </location>
</feature>
<comment type="caution">
    <text evidence="6">The sequence shown here is derived from an EMBL/GenBank/DDBJ whole genome shotgun (WGS) entry which is preliminary data.</text>
</comment>
<evidence type="ECO:0000256" key="2">
    <source>
        <dbReference type="ARBA" id="ARBA00022741"/>
    </source>
</evidence>
<evidence type="ECO:0000313" key="6">
    <source>
        <dbReference type="EMBL" id="EXX68586.1"/>
    </source>
</evidence>
<dbReference type="Gene3D" id="1.10.510.10">
    <property type="entry name" value="Transferase(Phosphotransferase) domain 1"/>
    <property type="match status" value="1"/>
</dbReference>
<sequence length="2210" mass="258765">MSSQNIGIEYSKYYLKHLKNKLKNWTSGNEKIDNFIRERQLKVVDHDFIVFEWIPYSQFSEIKEISKSSSMTVYSAIWGDGPLHKSKRDKHYTRISNKKVALECLHNSQNPIDSLINKSKKYKYSTKFGPFLKLYGISQNPDTNDYILVQNNSLTLVNWISGNEKIDDFIKERQFKGNTRNDVVFEWIPYTQFNEIKETSKIDSITTYSAIWRNGPLYSKEYKKNKNYKRISNKAVALKCLHNSQNPIDFLINKAKKYSTEYASIYVLYGISQNPDTNDYILVQNWFIRTSGNEKIDDFIKGMQSRTKYNKTLFEWIPYSQFNEIKEMGKDDSITIYSAIWKDGPLHYKNIMKENYTRDSNKNVTLKCLHSNLQDPIEFLMNEVKKYSSTIFGERGHIIYGISQNLDTNDYILVQNYFTWTSGNEKIDDFIQSMQLKTEYNDSILFEWIPCSQFSEIKEMSRGDSITTYSAIWRNGPFYKESKKSKNYKRISSKVVALKCLHNSQNPIDFLINKAEKYLANNNEVFVLYGISQNPDTSDYILVQNKSINISGNEKLDDFIQEIFHSSCNTIIECIPYSQFNEIKEMSKNGSMTMYSAIWKDGPLYKDIKWSENNTRDTNKKVALKCLHNLQDPIEFLINEVKKYSCTIFRELGLRIYGISQNPDTSDYILVQNKSINISGNEKLDDFIQEIFHSSCNTIIECIPYSQFNEIKEMSKNGSMTMYSAIWKDGPLYKDIKWSENNTRDTNKKVALKCLHNLQDPIEFLINEVKKYSCTIFRELGLRIYGISQNLNTNDYILVQNWFIWTSGNEKIDDFIQRMRLKTKYNNILFEWIPYNQFNEIKEMGKDDSITIYSAIWRDGPLHKENDKWSANYTRDSNKKVVLKCLHNLQGSIEFLINEAKKYLTKNEEFLVLYGISQHPDTNDYILVINWTSGNEKLDNFIKKRKLYNDILFEWIPYSQLHEIKEMGKDDSIAIYSAIWRDGPLHYKNSMKENYTRDSNKKVALKCLHNLQDPIEFLMNEVKIYSSTIFGERGLMIYGISLNLDTNDYILVQNYFTWASGNEKIDDFIRSMQLKTKYNDSILFEWIPYSQFSEIKEMSRGDSTTAYSAIWRDGPLYIEDKQSKNCTRISNKVVVLECLHNSQNPIEFLVNKAEKYLDNNNEVLVLYGISQHPNTNDYILVQNNFLSLTNQISGNKKIDDFIEKRQLKVETNNDVVFEWIPYIQFNELKEMGKSGSITIYSAIWRDGPLHKENDKWSANYTRDSNKKVTLKCLHNLQDPIEFIINEVEKYPSKMFDKRCLKIYGISQNPDTYDYILVQNSFIWTSRNKKIDNFIQEMQLKTKYNDIIFEWIPYNQFNEIKEISKSGSITLYSAIWRDGPLYKNKRSKIHMRISNNVVALKCLHNSQNTIDFLINKAKKYLTKQGSFPVLYGISQNTDTNDYILVQANFLNFTNWISGNKEFDNYVHDILYNSYETLFEWIPYNQFDEIKEMSKNGSIEIYSAIWKDGPLYKKDYNKKVALKCLHNLHYSIEFVINEVKKYSNKIFGKSCLIKIYGISQNPHTDDYILVQNNSSTFVNWISGNKEIDDFIQEMLHNSYDTIFEWIPYSQFNEIKEMNKNGSITIYSAIWRNGPLSKNYTRDSNKKVTLKCLHNLQVLIEFVINEVKRYSNSSIIFGKRVHKFYGISQNPDTNDYILVRNYLIWTSGNEKIDDFIQEMQLKTEHDNIVLEWIPYSQFNEINEMNKNGSITLYSAIWRGGPLHYKNGIREENYTRDSNKSVLLKCLHNSQNSVEFVINEAKKYSTEIRSFLVLYGISQKPDTNDYILVQNDSLIFTDFASKDDKIDDFVHKMQLKANNHNDIVFEWIPYGQFCDINEVGSGGFAEVYSAIWMDGPLYNKVQNGYYIREPVKSVALKCLNNSQNLITEFLNEVDAYSTKLNYSNILTVYGISKDINTDRYIIVLQYAGGGNFGKWLSFNKNYECFDWKKKLQKVCSITKGLKEIHDNQMVHHDFHTGNILFTNPSIGADVYISDMGLCKKVDNEEKTNIYGVLPYMAPEVLRGNPYTQAADIYSMGMIMYFVATGKQPFSNCAHDELLTLDICDGVRPDINEQEAPKSYIDLMKRCWNPNPNNRPNVTGLFESLLLISTTKYSYEVEIAENYRISHLKKGRKVDIYKYQLLSDLTKDLNSEYSSKILTDVTKDHNYSECLDCAI</sequence>
<gene>
    <name evidence="6" type="ORF">RirG_103820</name>
</gene>
<evidence type="ECO:0000256" key="1">
    <source>
        <dbReference type="ARBA" id="ARBA00022679"/>
    </source>
</evidence>
<keyword evidence="2" id="KW-0547">Nucleotide-binding</keyword>
<protein>
    <submittedName>
        <fullName evidence="6">Rad53p</fullName>
    </submittedName>
</protein>
<evidence type="ECO:0000256" key="4">
    <source>
        <dbReference type="ARBA" id="ARBA00022840"/>
    </source>
</evidence>
<dbReference type="OrthoDB" id="10291276at2759"/>
<keyword evidence="4" id="KW-0067">ATP-binding</keyword>
<dbReference type="InterPro" id="IPR051681">
    <property type="entry name" value="Ser/Thr_Kinases-Pseudokinases"/>
</dbReference>
<accession>A0A015L7R1</accession>
<keyword evidence="7" id="KW-1185">Reference proteome</keyword>
<name>A0A015L7R1_RHIIW</name>
<dbReference type="SUPFAM" id="SSF56112">
    <property type="entry name" value="Protein kinase-like (PK-like)"/>
    <property type="match status" value="1"/>
</dbReference>
<dbReference type="GO" id="GO:0004674">
    <property type="term" value="F:protein serine/threonine kinase activity"/>
    <property type="evidence" value="ECO:0007669"/>
    <property type="project" value="TreeGrafter"/>
</dbReference>
<dbReference type="GO" id="GO:0005524">
    <property type="term" value="F:ATP binding"/>
    <property type="evidence" value="ECO:0007669"/>
    <property type="project" value="UniProtKB-KW"/>
</dbReference>
<dbReference type="EMBL" id="JEMT01017247">
    <property type="protein sequence ID" value="EXX68586.1"/>
    <property type="molecule type" value="Genomic_DNA"/>
</dbReference>
<dbReference type="InterPro" id="IPR001245">
    <property type="entry name" value="Ser-Thr/Tyr_kinase_cat_dom"/>
</dbReference>
<dbReference type="Pfam" id="PF07714">
    <property type="entry name" value="PK_Tyr_Ser-Thr"/>
    <property type="match status" value="1"/>
</dbReference>
<dbReference type="PANTHER" id="PTHR44329:SF288">
    <property type="entry name" value="MITOGEN-ACTIVATED PROTEIN KINASE KINASE KINASE 20"/>
    <property type="match status" value="1"/>
</dbReference>
<dbReference type="InterPro" id="IPR011009">
    <property type="entry name" value="Kinase-like_dom_sf"/>
</dbReference>
<organism evidence="6 7">
    <name type="scientific">Rhizophagus irregularis (strain DAOM 197198w)</name>
    <name type="common">Glomus intraradices</name>
    <dbReference type="NCBI Taxonomy" id="1432141"/>
    <lineage>
        <taxon>Eukaryota</taxon>
        <taxon>Fungi</taxon>
        <taxon>Fungi incertae sedis</taxon>
        <taxon>Mucoromycota</taxon>
        <taxon>Glomeromycotina</taxon>
        <taxon>Glomeromycetes</taxon>
        <taxon>Glomerales</taxon>
        <taxon>Glomeraceae</taxon>
        <taxon>Rhizophagus</taxon>
    </lineage>
</organism>
<keyword evidence="1" id="KW-0808">Transferase</keyword>
<dbReference type="Proteomes" id="UP000022910">
    <property type="component" value="Unassembled WGS sequence"/>
</dbReference>
<reference evidence="6 7" key="1">
    <citation type="submission" date="2014-02" db="EMBL/GenBank/DDBJ databases">
        <title>Single nucleus genome sequencing reveals high similarity among nuclei of an endomycorrhizal fungus.</title>
        <authorList>
            <person name="Lin K."/>
            <person name="Geurts R."/>
            <person name="Zhang Z."/>
            <person name="Limpens E."/>
            <person name="Saunders D.G."/>
            <person name="Mu D."/>
            <person name="Pang E."/>
            <person name="Cao H."/>
            <person name="Cha H."/>
            <person name="Lin T."/>
            <person name="Zhou Q."/>
            <person name="Shang Y."/>
            <person name="Li Y."/>
            <person name="Ivanov S."/>
            <person name="Sharma T."/>
            <person name="Velzen R.V."/>
            <person name="Ruijter N.D."/>
            <person name="Aanen D.K."/>
            <person name="Win J."/>
            <person name="Kamoun S."/>
            <person name="Bisseling T."/>
            <person name="Huang S."/>
        </authorList>
    </citation>
    <scope>NUCLEOTIDE SEQUENCE [LARGE SCALE GENOMIC DNA]</scope>
    <source>
        <strain evidence="7">DAOM197198w</strain>
    </source>
</reference>
<dbReference type="PANTHER" id="PTHR44329">
    <property type="entry name" value="SERINE/THREONINE-PROTEIN KINASE TNNI3K-RELATED"/>
    <property type="match status" value="1"/>
</dbReference>